<dbReference type="InterPro" id="IPR038512">
    <property type="entry name" value="GpU-like_sf"/>
</dbReference>
<dbReference type="AlphaFoldDB" id="A0AAD0U9R0"/>
<dbReference type="Proteomes" id="UP000269199">
    <property type="component" value="Chromosome"/>
</dbReference>
<accession>A0AAD0U9R0</accession>
<feature type="region of interest" description="Disordered" evidence="1">
    <location>
        <begin position="154"/>
        <end position="179"/>
    </location>
</feature>
<gene>
    <name evidence="2" type="ORF">RC54_18990</name>
</gene>
<organism evidence="2 3">
    <name type="scientific">Herbaspirillum rubrisubalbicans</name>
    <dbReference type="NCBI Taxonomy" id="80842"/>
    <lineage>
        <taxon>Bacteria</taxon>
        <taxon>Pseudomonadati</taxon>
        <taxon>Pseudomonadota</taxon>
        <taxon>Betaproteobacteria</taxon>
        <taxon>Burkholderiales</taxon>
        <taxon>Oxalobacteraceae</taxon>
        <taxon>Herbaspirillum</taxon>
    </lineage>
</organism>
<proteinExistence type="predicted"/>
<reference evidence="2 3" key="1">
    <citation type="submission" date="2017-11" db="EMBL/GenBank/DDBJ databases">
        <title>Complete genome sequence of Herbaspirillum rubrisubalbicans DSM 11543.</title>
        <authorList>
            <person name="Chen M."/>
            <person name="An Q."/>
        </authorList>
    </citation>
    <scope>NUCLEOTIDE SEQUENCE [LARGE SCALE GENOMIC DNA]</scope>
    <source>
        <strain evidence="2 3">DSM 11543</strain>
    </source>
</reference>
<evidence type="ECO:0000313" key="2">
    <source>
        <dbReference type="EMBL" id="AYR25769.1"/>
    </source>
</evidence>
<dbReference type="Gene3D" id="3.30.70.1700">
    <property type="entry name" value="Phage minor tail protein U"/>
    <property type="match status" value="1"/>
</dbReference>
<evidence type="ECO:0000313" key="3">
    <source>
        <dbReference type="Proteomes" id="UP000269199"/>
    </source>
</evidence>
<name>A0AAD0U9R0_9BURK</name>
<protein>
    <submittedName>
        <fullName evidence="2">Uncharacterized protein</fullName>
    </submittedName>
</protein>
<dbReference type="RefSeq" id="WP_061790747.1">
    <property type="nucleotide sequence ID" value="NZ_CP024996.1"/>
</dbReference>
<sequence>MHTRKKIRLAVQEKLAGHPLLEKLFLARTRAARSEDLPFANIITGAEVTEDLSDQYQEQRTVQVYVQLYALNGAAVVDELDDLADVVEQRLITDPYLGGICQSLRYKGSQPDYESAADLEAALLTMTYECVYIWQPSVEGDDLQKVAVEIDMASPRNDPPLPVGPDGQVDASATINFPQ</sequence>
<dbReference type="EMBL" id="CP024996">
    <property type="protein sequence ID" value="AYR25769.1"/>
    <property type="molecule type" value="Genomic_DNA"/>
</dbReference>
<evidence type="ECO:0000256" key="1">
    <source>
        <dbReference type="SAM" id="MobiDB-lite"/>
    </source>
</evidence>